<reference evidence="1" key="1">
    <citation type="submission" date="2014-11" db="EMBL/GenBank/DDBJ databases">
        <authorList>
            <person name="Amaro Gonzalez C."/>
        </authorList>
    </citation>
    <scope>NUCLEOTIDE SEQUENCE</scope>
</reference>
<protein>
    <submittedName>
        <fullName evidence="1">Uncharacterized protein</fullName>
    </submittedName>
</protein>
<accession>A0A0E9U2F9</accession>
<organism evidence="1">
    <name type="scientific">Anguilla anguilla</name>
    <name type="common">European freshwater eel</name>
    <name type="synonym">Muraena anguilla</name>
    <dbReference type="NCBI Taxonomy" id="7936"/>
    <lineage>
        <taxon>Eukaryota</taxon>
        <taxon>Metazoa</taxon>
        <taxon>Chordata</taxon>
        <taxon>Craniata</taxon>
        <taxon>Vertebrata</taxon>
        <taxon>Euteleostomi</taxon>
        <taxon>Actinopterygii</taxon>
        <taxon>Neopterygii</taxon>
        <taxon>Teleostei</taxon>
        <taxon>Anguilliformes</taxon>
        <taxon>Anguillidae</taxon>
        <taxon>Anguilla</taxon>
    </lineage>
</organism>
<dbReference type="EMBL" id="GBXM01049222">
    <property type="protein sequence ID" value="JAH59355.1"/>
    <property type="molecule type" value="Transcribed_RNA"/>
</dbReference>
<sequence>MLTKILLQHCLKKYKKDRLFPGCDFQASNDYKT</sequence>
<dbReference type="AlphaFoldDB" id="A0A0E9U2F9"/>
<reference evidence="1" key="2">
    <citation type="journal article" date="2015" name="Fish Shellfish Immunol.">
        <title>Early steps in the European eel (Anguilla anguilla)-Vibrio vulnificus interaction in the gills: Role of the RtxA13 toxin.</title>
        <authorList>
            <person name="Callol A."/>
            <person name="Pajuelo D."/>
            <person name="Ebbesson L."/>
            <person name="Teles M."/>
            <person name="MacKenzie S."/>
            <person name="Amaro C."/>
        </authorList>
    </citation>
    <scope>NUCLEOTIDE SEQUENCE</scope>
</reference>
<evidence type="ECO:0000313" key="1">
    <source>
        <dbReference type="EMBL" id="JAH59355.1"/>
    </source>
</evidence>
<proteinExistence type="predicted"/>
<name>A0A0E9U2F9_ANGAN</name>